<evidence type="ECO:0000256" key="5">
    <source>
        <dbReference type="ARBA" id="ARBA00022968"/>
    </source>
</evidence>
<protein>
    <recommendedName>
        <fullName evidence="9">Hexosyltransferase</fullName>
        <ecNumber evidence="9">2.4.1.-</ecNumber>
    </recommendedName>
</protein>
<evidence type="ECO:0000256" key="2">
    <source>
        <dbReference type="ARBA" id="ARBA00009239"/>
    </source>
</evidence>
<reference evidence="11 12" key="1">
    <citation type="submission" date="2022-05" db="EMBL/GenBank/DDBJ databases">
        <authorList>
            <consortium name="Genoscope - CEA"/>
            <person name="William W."/>
        </authorList>
    </citation>
    <scope>NUCLEOTIDE SEQUENCE [LARGE SCALE GENOMIC DNA]</scope>
</reference>
<evidence type="ECO:0000256" key="7">
    <source>
        <dbReference type="ARBA" id="ARBA00023034"/>
    </source>
</evidence>
<evidence type="ECO:0000256" key="8">
    <source>
        <dbReference type="ARBA" id="ARBA00023136"/>
    </source>
</evidence>
<dbReference type="PROSITE" id="PS51820">
    <property type="entry name" value="PA14"/>
    <property type="match status" value="1"/>
</dbReference>
<sequence>MIYPEEAMMRWRRCRKQLALAILASSITAVVFLFSRKENAKESHKGLNLSNFQSGMISGQTGKGFLNLAIWEEICGHEMQSLKEFPLFPRGPTSRLLISKFRLRFTQEFKDFGLRIFGFLRPNESGNYSFCLSSIINGTSELSISSDSKPENSKLITNTTNGLTNCYDNKNRIQLVAGDTYFLEFLHKHGLHDNEKKVNEIYVKWRSSSWEERELREIPSNVLFAEINESKDVRTLDQYPAFVLPRHVQRRSPTFVNEEVERRSQMYSLPFINESDSRDLFPPFRYNPSYLVKGPLRRYQSTWEMHYTSIYPFDHGDILWKERGDFLSFGNDRLDDEIAQAVVSQVWTQIKKRHSRKYSLVRTLNVEENHDQGIGDRYLVELELKEISGGKSVRFSEYVYRPRGTQTLCTPVGVAWNKSAVINILLTTGNNQGRWILHFLDNMARIYYRTKDANFNVVIVDFDSKDIDVENALKKAAIPSYQYANIKGDFSRALGLQKAAEMVRDPNSILFAMDLHLDIPYHFLDDVRKHCVQHKIAYSPILIRLDCGATPSQPFGRWEIHGLGLIGLYKSDWDKAGGMNIEEFKDKWGGEDWELSDRILEAGMEIERLKMMHFFHYFHSKKGMWNTMNDQLKFSKTLV</sequence>
<feature type="domain" description="PA14" evidence="10">
    <location>
        <begin position="61"/>
        <end position="222"/>
    </location>
</feature>
<keyword evidence="5 9" id="KW-0735">Signal-anchor</keyword>
<evidence type="ECO:0000313" key="12">
    <source>
        <dbReference type="Proteomes" id="UP001159427"/>
    </source>
</evidence>
<dbReference type="PANTHER" id="PTHR12369">
    <property type="entry name" value="CHONDROITIN SYNTHASE"/>
    <property type="match status" value="1"/>
</dbReference>
<dbReference type="Gene3D" id="3.90.550.10">
    <property type="entry name" value="Spore Coat Polysaccharide Biosynthesis Protein SpsA, Chain A"/>
    <property type="match status" value="1"/>
</dbReference>
<dbReference type="Proteomes" id="UP001159427">
    <property type="component" value="Unassembled WGS sequence"/>
</dbReference>
<evidence type="ECO:0000256" key="6">
    <source>
        <dbReference type="ARBA" id="ARBA00022989"/>
    </source>
</evidence>
<evidence type="ECO:0000256" key="9">
    <source>
        <dbReference type="RuleBase" id="RU364016"/>
    </source>
</evidence>
<gene>
    <name evidence="11" type="ORF">PEVE_00034677</name>
</gene>
<dbReference type="EC" id="2.4.1.-" evidence="9"/>
<dbReference type="InterPro" id="IPR037524">
    <property type="entry name" value="PA14/GLEYA"/>
</dbReference>
<keyword evidence="4" id="KW-0812">Transmembrane</keyword>
<comment type="caution">
    <text evidence="11">The sequence shown here is derived from an EMBL/GenBank/DDBJ whole genome shotgun (WGS) entry which is preliminary data.</text>
</comment>
<comment type="similarity">
    <text evidence="2 9">Belongs to the chondroitin N-acetylgalactosaminyltransferase family.</text>
</comment>
<dbReference type="PANTHER" id="PTHR12369:SF5">
    <property type="entry name" value="HEXOSYLTRANSFERASE"/>
    <property type="match status" value="1"/>
</dbReference>
<name>A0ABN8MGS5_9CNID</name>
<comment type="subcellular location">
    <subcellularLocation>
        <location evidence="1 9">Golgi apparatus</location>
        <location evidence="1 9">Golgi stack membrane</location>
        <topology evidence="1 9">Single-pass type II membrane protein</topology>
    </subcellularLocation>
</comment>
<keyword evidence="3 9" id="KW-0808">Transferase</keyword>
<evidence type="ECO:0000259" key="10">
    <source>
        <dbReference type="PROSITE" id="PS51820"/>
    </source>
</evidence>
<keyword evidence="7 9" id="KW-0333">Golgi apparatus</keyword>
<proteinExistence type="inferred from homology"/>
<dbReference type="EMBL" id="CALNXI010000529">
    <property type="protein sequence ID" value="CAH3028701.1"/>
    <property type="molecule type" value="Genomic_DNA"/>
</dbReference>
<evidence type="ECO:0000256" key="3">
    <source>
        <dbReference type="ARBA" id="ARBA00022679"/>
    </source>
</evidence>
<dbReference type="InterPro" id="IPR051227">
    <property type="entry name" value="CS_glycosyltransferase"/>
</dbReference>
<organism evidence="11 12">
    <name type="scientific">Porites evermanni</name>
    <dbReference type="NCBI Taxonomy" id="104178"/>
    <lineage>
        <taxon>Eukaryota</taxon>
        <taxon>Metazoa</taxon>
        <taxon>Cnidaria</taxon>
        <taxon>Anthozoa</taxon>
        <taxon>Hexacorallia</taxon>
        <taxon>Scleractinia</taxon>
        <taxon>Fungiina</taxon>
        <taxon>Poritidae</taxon>
        <taxon>Porites</taxon>
    </lineage>
</organism>
<dbReference type="InterPro" id="IPR008428">
    <property type="entry name" value="Chond_GalNAc"/>
</dbReference>
<dbReference type="SUPFAM" id="SSF53448">
    <property type="entry name" value="Nucleotide-diphospho-sugar transferases"/>
    <property type="match status" value="1"/>
</dbReference>
<keyword evidence="8" id="KW-0472">Membrane</keyword>
<dbReference type="Pfam" id="PF05679">
    <property type="entry name" value="CHGN"/>
    <property type="match status" value="1"/>
</dbReference>
<accession>A0ABN8MGS5</accession>
<keyword evidence="6" id="KW-1133">Transmembrane helix</keyword>
<evidence type="ECO:0000313" key="11">
    <source>
        <dbReference type="EMBL" id="CAH3028701.1"/>
    </source>
</evidence>
<evidence type="ECO:0000256" key="4">
    <source>
        <dbReference type="ARBA" id="ARBA00022692"/>
    </source>
</evidence>
<dbReference type="InterPro" id="IPR029044">
    <property type="entry name" value="Nucleotide-diphossugar_trans"/>
</dbReference>
<keyword evidence="12" id="KW-1185">Reference proteome</keyword>
<evidence type="ECO:0000256" key="1">
    <source>
        <dbReference type="ARBA" id="ARBA00004447"/>
    </source>
</evidence>